<dbReference type="PANTHER" id="PTHR43244">
    <property type="match status" value="1"/>
</dbReference>
<dbReference type="InterPro" id="IPR019919">
    <property type="entry name" value="Lucif-like_OxRdtase_MSMEG_2256"/>
</dbReference>
<sequence length="337" mass="36783">MKVDSVEITFDPRGIGDTAAQAEAAGYDGFWVAEAKHDPFVALAAAAGRTSTIELGTSIAVAFARNPMSTAVLANDLQLLSGGRFNLGLGSQVETHVTKRFGMPWSRPAARMREFVLAMREIWHSWETGDRLRFRGEFSTHTVMTPFFDPGPNPHGSPKVYLAGVGELMTEVAGEVADGFLCHSFTTERYLREVTIPALERGRAKAGKPLAGLEISGPSFVATGTTPEELDESVAETKRQIAFYGSTPSYRKVLDLHGWGDLHEELHALSRRGKWDEMTAAIDDDVLTAFAVVGEPEQVGAELVARYGDITTRASCYAPYREDPARWSRVFAAIRTG</sequence>
<name>A0A2T0TKN8_9PSEU</name>
<dbReference type="CDD" id="cd01097">
    <property type="entry name" value="Tetrahydromethanopterin_reductase"/>
    <property type="match status" value="1"/>
</dbReference>
<reference evidence="2 3" key="1">
    <citation type="submission" date="2018-03" db="EMBL/GenBank/DDBJ databases">
        <title>Genomic Encyclopedia of Archaeal and Bacterial Type Strains, Phase II (KMG-II): from individual species to whole genera.</title>
        <authorList>
            <person name="Goeker M."/>
        </authorList>
    </citation>
    <scope>NUCLEOTIDE SEQUENCE [LARGE SCALE GENOMIC DNA]</scope>
    <source>
        <strain evidence="2 3">DSM 44720</strain>
    </source>
</reference>
<dbReference type="InterPro" id="IPR036661">
    <property type="entry name" value="Luciferase-like_sf"/>
</dbReference>
<protein>
    <submittedName>
        <fullName evidence="2">Putative F420-dependent oxidoreductase</fullName>
    </submittedName>
</protein>
<dbReference type="RefSeq" id="WP_106185291.1">
    <property type="nucleotide sequence ID" value="NZ_PVTF01000001.1"/>
</dbReference>
<evidence type="ECO:0000313" key="2">
    <source>
        <dbReference type="EMBL" id="PRY46233.1"/>
    </source>
</evidence>
<dbReference type="AlphaFoldDB" id="A0A2T0TKN8"/>
<dbReference type="Proteomes" id="UP000239494">
    <property type="component" value="Unassembled WGS sequence"/>
</dbReference>
<dbReference type="InterPro" id="IPR050564">
    <property type="entry name" value="F420-G6PD/mer"/>
</dbReference>
<feature type="domain" description="Luciferase-like" evidence="1">
    <location>
        <begin position="10"/>
        <end position="307"/>
    </location>
</feature>
<accession>A0A2T0TKN8</accession>
<dbReference type="EMBL" id="PVTF01000001">
    <property type="protein sequence ID" value="PRY46233.1"/>
    <property type="molecule type" value="Genomic_DNA"/>
</dbReference>
<dbReference type="GO" id="GO:0016705">
    <property type="term" value="F:oxidoreductase activity, acting on paired donors, with incorporation or reduction of molecular oxygen"/>
    <property type="evidence" value="ECO:0007669"/>
    <property type="project" value="InterPro"/>
</dbReference>
<dbReference type="Gene3D" id="3.20.20.30">
    <property type="entry name" value="Luciferase-like domain"/>
    <property type="match status" value="1"/>
</dbReference>
<gene>
    <name evidence="2" type="ORF">CLV43_101506</name>
</gene>
<evidence type="ECO:0000259" key="1">
    <source>
        <dbReference type="Pfam" id="PF00296"/>
    </source>
</evidence>
<dbReference type="Pfam" id="PF00296">
    <property type="entry name" value="Bac_luciferase"/>
    <property type="match status" value="1"/>
</dbReference>
<dbReference type="InterPro" id="IPR011251">
    <property type="entry name" value="Luciferase-like_dom"/>
</dbReference>
<proteinExistence type="predicted"/>
<keyword evidence="3" id="KW-1185">Reference proteome</keyword>
<organism evidence="2 3">
    <name type="scientific">Umezawaea tangerina</name>
    <dbReference type="NCBI Taxonomy" id="84725"/>
    <lineage>
        <taxon>Bacteria</taxon>
        <taxon>Bacillati</taxon>
        <taxon>Actinomycetota</taxon>
        <taxon>Actinomycetes</taxon>
        <taxon>Pseudonocardiales</taxon>
        <taxon>Pseudonocardiaceae</taxon>
        <taxon>Umezawaea</taxon>
    </lineage>
</organism>
<comment type="caution">
    <text evidence="2">The sequence shown here is derived from an EMBL/GenBank/DDBJ whole genome shotgun (WGS) entry which is preliminary data.</text>
</comment>
<dbReference type="PANTHER" id="PTHR43244:SF2">
    <property type="entry name" value="CONSERVED HYPOTHETICAL ALANINE AND PROLINE-RICH PROTEIN"/>
    <property type="match status" value="1"/>
</dbReference>
<dbReference type="OrthoDB" id="3284378at2"/>
<dbReference type="SUPFAM" id="SSF51679">
    <property type="entry name" value="Bacterial luciferase-like"/>
    <property type="match status" value="1"/>
</dbReference>
<dbReference type="NCBIfam" id="TIGR03617">
    <property type="entry name" value="F420_MSMEG_2256"/>
    <property type="match status" value="1"/>
</dbReference>
<evidence type="ECO:0000313" key="3">
    <source>
        <dbReference type="Proteomes" id="UP000239494"/>
    </source>
</evidence>